<keyword evidence="8" id="KW-1185">Reference proteome</keyword>
<keyword evidence="5 6" id="KW-0378">Hydrolase</keyword>
<dbReference type="Gene3D" id="2.30.30.210">
    <property type="entry name" value="Ribonuclease P/MRP, subunit p29"/>
    <property type="match status" value="1"/>
</dbReference>
<comment type="subunit">
    <text evidence="6">Consists of a catalytic RNA component and at least 4-5 protein subunits.</text>
</comment>
<dbReference type="AlphaFoldDB" id="A0ABD4Z3Q9"/>
<keyword evidence="2 6" id="KW-0819">tRNA processing</keyword>
<accession>A0ABD4Z3Q9</accession>
<comment type="subcellular location">
    <subcellularLocation>
        <location evidence="6">Cytoplasm</location>
    </subcellularLocation>
</comment>
<dbReference type="GO" id="GO:0004526">
    <property type="term" value="F:ribonuclease P activity"/>
    <property type="evidence" value="ECO:0007669"/>
    <property type="project" value="UniProtKB-UniRule"/>
</dbReference>
<evidence type="ECO:0000256" key="2">
    <source>
        <dbReference type="ARBA" id="ARBA00022694"/>
    </source>
</evidence>
<comment type="caution">
    <text evidence="7">The sequence shown here is derived from an EMBL/GenBank/DDBJ whole genome shotgun (WGS) entry which is preliminary data.</text>
</comment>
<dbReference type="HAMAP" id="MF_00754">
    <property type="entry name" value="RNase_P_1"/>
    <property type="match status" value="1"/>
</dbReference>
<dbReference type="InterPro" id="IPR023534">
    <property type="entry name" value="Rof/RNase_P-like"/>
</dbReference>
<evidence type="ECO:0000313" key="8">
    <source>
        <dbReference type="Proteomes" id="UP001529235"/>
    </source>
</evidence>
<dbReference type="Proteomes" id="UP001529235">
    <property type="component" value="Unassembled WGS sequence"/>
</dbReference>
<dbReference type="SMART" id="SM00538">
    <property type="entry name" value="POP4"/>
    <property type="match status" value="1"/>
</dbReference>
<evidence type="ECO:0000256" key="6">
    <source>
        <dbReference type="HAMAP-Rule" id="MF_00754"/>
    </source>
</evidence>
<dbReference type="Pfam" id="PF01868">
    <property type="entry name" value="RNase_P-MRP_p29"/>
    <property type="match status" value="1"/>
</dbReference>
<sequence>MLRTGSNLVYHELIGLYVEVVSHLDPTLKGLSGIVVDETMNTLRIADYNRKKIVTVMKKGGLFIFTIPETGEKVFVDGNKIFGRPEDRLKKFERQK</sequence>
<gene>
    <name evidence="6" type="primary">rnp1</name>
    <name evidence="7" type="ORF">QPL79_01040</name>
</gene>
<evidence type="ECO:0000256" key="3">
    <source>
        <dbReference type="ARBA" id="ARBA00022722"/>
    </source>
</evidence>
<dbReference type="RefSeq" id="WP_285272929.1">
    <property type="nucleotide sequence ID" value="NZ_JASNVW010000001.1"/>
</dbReference>
<dbReference type="GO" id="GO:0030677">
    <property type="term" value="C:ribonuclease P complex"/>
    <property type="evidence" value="ECO:0007669"/>
    <property type="project" value="UniProtKB-UniRule"/>
</dbReference>
<dbReference type="GO" id="GO:0005737">
    <property type="term" value="C:cytoplasm"/>
    <property type="evidence" value="ECO:0007669"/>
    <property type="project" value="UniProtKB-SubCell"/>
</dbReference>
<dbReference type="InterPro" id="IPR002730">
    <property type="entry name" value="Rpp29/RNP1"/>
</dbReference>
<keyword evidence="4 6" id="KW-0255">Endonuclease</keyword>
<keyword evidence="1 6" id="KW-0963">Cytoplasm</keyword>
<evidence type="ECO:0000256" key="4">
    <source>
        <dbReference type="ARBA" id="ARBA00022759"/>
    </source>
</evidence>
<comment type="catalytic activity">
    <reaction evidence="6">
        <text>Endonucleolytic cleavage of RNA, removing 5'-extranucleotides from tRNA precursor.</text>
        <dbReference type="EC" id="3.1.26.5"/>
    </reaction>
</comment>
<protein>
    <recommendedName>
        <fullName evidence="6">Ribonuclease P protein component 1</fullName>
        <shortName evidence="6">RNase P component 1</shortName>
        <ecNumber evidence="6">3.1.26.5</ecNumber>
    </recommendedName>
    <alternativeName>
        <fullName evidence="6">Rpp29</fullName>
    </alternativeName>
</protein>
<dbReference type="InterPro" id="IPR023538">
    <property type="entry name" value="RNP1"/>
</dbReference>
<evidence type="ECO:0000256" key="1">
    <source>
        <dbReference type="ARBA" id="ARBA00022490"/>
    </source>
</evidence>
<name>A0ABD4Z3Q9_9CREN</name>
<keyword evidence="3 6" id="KW-0540">Nuclease</keyword>
<dbReference type="EMBL" id="JASNVW010000001">
    <property type="protein sequence ID" value="MDK6027951.1"/>
    <property type="molecule type" value="Genomic_DNA"/>
</dbReference>
<dbReference type="GO" id="GO:0001682">
    <property type="term" value="P:tRNA 5'-leader removal"/>
    <property type="evidence" value="ECO:0007669"/>
    <property type="project" value="UniProtKB-UniRule"/>
</dbReference>
<dbReference type="SUPFAM" id="SSF101744">
    <property type="entry name" value="Rof/RNase P subunit-like"/>
    <property type="match status" value="1"/>
</dbReference>
<proteinExistence type="inferred from homology"/>
<dbReference type="InterPro" id="IPR036980">
    <property type="entry name" value="RNase_P/MRP_Rpp29_sf"/>
</dbReference>
<evidence type="ECO:0000313" key="7">
    <source>
        <dbReference type="EMBL" id="MDK6027951.1"/>
    </source>
</evidence>
<evidence type="ECO:0000256" key="5">
    <source>
        <dbReference type="ARBA" id="ARBA00022801"/>
    </source>
</evidence>
<reference evidence="7 8" key="1">
    <citation type="submission" date="2023-05" db="EMBL/GenBank/DDBJ databases">
        <title>A new hyperthermophilic archaea 'Ignisphaera cupida' sp. nov. and description of the family 'Ignisphaeraceae' fam. nov.</title>
        <authorList>
            <person name="Podosokorskaya O.A."/>
            <person name="Elcheninov A.G."/>
            <person name="Klukina A."/>
            <person name="Merkel A.Y."/>
        </authorList>
    </citation>
    <scope>NUCLEOTIDE SEQUENCE [LARGE SCALE GENOMIC DNA]</scope>
    <source>
        <strain evidence="7 8">4213-co</strain>
    </source>
</reference>
<comment type="function">
    <text evidence="6">Part of ribonuclease P, a protein complex that generates mature tRNA molecules by cleaving their 5'-ends.</text>
</comment>
<comment type="similarity">
    <text evidence="6">Belongs to the eukaryotic/archaeal RNase P protein component 1 family.</text>
</comment>
<organism evidence="7 8">
    <name type="scientific">Ignisphaera cupida</name>
    <dbReference type="NCBI Taxonomy" id="3050454"/>
    <lineage>
        <taxon>Archaea</taxon>
        <taxon>Thermoproteota</taxon>
        <taxon>Thermoprotei</taxon>
        <taxon>Desulfurococcales</taxon>
        <taxon>Desulfurococcaceae</taxon>
        <taxon>Ignisphaera</taxon>
    </lineage>
</organism>
<dbReference type="EC" id="3.1.26.5" evidence="6"/>